<name>A0A2K3P717_TRIPR</name>
<comment type="caution">
    <text evidence="1">The sequence shown here is derived from an EMBL/GenBank/DDBJ whole genome shotgun (WGS) entry which is preliminary data.</text>
</comment>
<dbReference type="PANTHER" id="PTHR47074">
    <property type="entry name" value="BNAC02G40300D PROTEIN"/>
    <property type="match status" value="1"/>
</dbReference>
<dbReference type="EMBL" id="ASHM01004278">
    <property type="protein sequence ID" value="PNY11069.1"/>
    <property type="molecule type" value="Genomic_DNA"/>
</dbReference>
<evidence type="ECO:0000313" key="1">
    <source>
        <dbReference type="EMBL" id="PNY11069.1"/>
    </source>
</evidence>
<protein>
    <recommendedName>
        <fullName evidence="3">RNase H type-1 domain-containing protein</fullName>
    </recommendedName>
</protein>
<dbReference type="InterPro" id="IPR052929">
    <property type="entry name" value="RNase_H-like_EbsB-rel"/>
</dbReference>
<sequence>MTKLLKRMAPRLIMQAWAVGIGNVDEWKVEGNWNQLWNLPNRRSIECWKKLNLWVVLEQLMINAESFHDLWEDKKETVQQVIGRAQGMLQAWQHARTTDAANRRQQQVQHVAWHPPPAGVVKSNIDAVIFDTEEKVGMGAYLRDEEGHFIAGMTTNMDAVMTAAEGEA</sequence>
<reference evidence="1 2" key="2">
    <citation type="journal article" date="2017" name="Front. Plant Sci.">
        <title>Gene Classification and Mining of Molecular Markers Useful in Red Clover (Trifolium pratense) Breeding.</title>
        <authorList>
            <person name="Istvanek J."/>
            <person name="Dluhosova J."/>
            <person name="Dluhos P."/>
            <person name="Patkova L."/>
            <person name="Nedelnik J."/>
            <person name="Repkova J."/>
        </authorList>
    </citation>
    <scope>NUCLEOTIDE SEQUENCE [LARGE SCALE GENOMIC DNA]</scope>
    <source>
        <strain evidence="2">cv. Tatra</strain>
        <tissue evidence="1">Young leaves</tissue>
    </source>
</reference>
<evidence type="ECO:0000313" key="2">
    <source>
        <dbReference type="Proteomes" id="UP000236291"/>
    </source>
</evidence>
<accession>A0A2K3P717</accession>
<evidence type="ECO:0008006" key="3">
    <source>
        <dbReference type="Google" id="ProtNLM"/>
    </source>
</evidence>
<dbReference type="AlphaFoldDB" id="A0A2K3P717"/>
<dbReference type="PANTHER" id="PTHR47074:SF54">
    <property type="entry name" value="RNASE H TYPE-1 DOMAIN-CONTAINING PROTEIN"/>
    <property type="match status" value="1"/>
</dbReference>
<proteinExistence type="predicted"/>
<organism evidence="1 2">
    <name type="scientific">Trifolium pratense</name>
    <name type="common">Red clover</name>
    <dbReference type="NCBI Taxonomy" id="57577"/>
    <lineage>
        <taxon>Eukaryota</taxon>
        <taxon>Viridiplantae</taxon>
        <taxon>Streptophyta</taxon>
        <taxon>Embryophyta</taxon>
        <taxon>Tracheophyta</taxon>
        <taxon>Spermatophyta</taxon>
        <taxon>Magnoliopsida</taxon>
        <taxon>eudicotyledons</taxon>
        <taxon>Gunneridae</taxon>
        <taxon>Pentapetalae</taxon>
        <taxon>rosids</taxon>
        <taxon>fabids</taxon>
        <taxon>Fabales</taxon>
        <taxon>Fabaceae</taxon>
        <taxon>Papilionoideae</taxon>
        <taxon>50 kb inversion clade</taxon>
        <taxon>NPAAA clade</taxon>
        <taxon>Hologalegina</taxon>
        <taxon>IRL clade</taxon>
        <taxon>Trifolieae</taxon>
        <taxon>Trifolium</taxon>
    </lineage>
</organism>
<reference evidence="1 2" key="1">
    <citation type="journal article" date="2014" name="Am. J. Bot.">
        <title>Genome assembly and annotation for red clover (Trifolium pratense; Fabaceae).</title>
        <authorList>
            <person name="Istvanek J."/>
            <person name="Jaros M."/>
            <person name="Krenek A."/>
            <person name="Repkova J."/>
        </authorList>
    </citation>
    <scope>NUCLEOTIDE SEQUENCE [LARGE SCALE GENOMIC DNA]</scope>
    <source>
        <strain evidence="2">cv. Tatra</strain>
        <tissue evidence="1">Young leaves</tissue>
    </source>
</reference>
<gene>
    <name evidence="1" type="ORF">L195_g007668</name>
</gene>
<dbReference type="Proteomes" id="UP000236291">
    <property type="component" value="Unassembled WGS sequence"/>
</dbReference>